<evidence type="ECO:0000313" key="3">
    <source>
        <dbReference type="Proteomes" id="UP000190827"/>
    </source>
</evidence>
<reference evidence="2 3" key="1">
    <citation type="submission" date="2017-02" db="EMBL/GenBank/DDBJ databases">
        <authorList>
            <person name="Varghese N."/>
            <person name="Submissions S."/>
        </authorList>
    </citation>
    <scope>NUCLEOTIDE SEQUENCE [LARGE SCALE GENOMIC DNA]</scope>
    <source>
        <strain evidence="2 3">VKM Ac-1787</strain>
    </source>
</reference>
<protein>
    <submittedName>
        <fullName evidence="2">Uncharacterized protein</fullName>
    </submittedName>
</protein>
<gene>
    <name evidence="2" type="ORF">SAMN06295973_0962</name>
</gene>
<proteinExistence type="predicted"/>
<organism evidence="2 3">
    <name type="scientific">Plantibacter cousiniae</name>
    <name type="common">nom. nud.</name>
    <dbReference type="NCBI Taxonomy" id="199709"/>
    <lineage>
        <taxon>Bacteria</taxon>
        <taxon>Bacillati</taxon>
        <taxon>Actinomycetota</taxon>
        <taxon>Actinomycetes</taxon>
        <taxon>Micrococcales</taxon>
        <taxon>Microbacteriaceae</taxon>
        <taxon>Plantibacter</taxon>
    </lineage>
</organism>
<sequence>MTGTSAALEAITTRTATGSGCAGTSCGTTARGSNAVRNPGVHILPPTPSTFPSEVMTAPAMSGRPNCSSAADEANTTSEGLVAGPRPRTSRFVEWRCLTGTRVPSGLRVFRASSAVENAPAHSMPSVPCNRTRTSVVTPASGSARITMARDSIELIEARTRSSAPTARPVVTKTAKTIAATVNIVRMLATGLARAVASASRATARPRLIAGALGRSGQRALWSE</sequence>
<keyword evidence="3" id="KW-1185">Reference proteome</keyword>
<name>A0ABY1LL11_9MICO</name>
<accession>A0ABY1LL11</accession>
<comment type="caution">
    <text evidence="2">The sequence shown here is derived from an EMBL/GenBank/DDBJ whole genome shotgun (WGS) entry which is preliminary data.</text>
</comment>
<evidence type="ECO:0000256" key="1">
    <source>
        <dbReference type="SAM" id="MobiDB-lite"/>
    </source>
</evidence>
<evidence type="ECO:0000313" key="2">
    <source>
        <dbReference type="EMBL" id="SKC44297.1"/>
    </source>
</evidence>
<feature type="region of interest" description="Disordered" evidence="1">
    <location>
        <begin position="30"/>
        <end position="50"/>
    </location>
</feature>
<dbReference type="Proteomes" id="UP000190827">
    <property type="component" value="Unassembled WGS sequence"/>
</dbReference>
<dbReference type="EMBL" id="FUZO01000001">
    <property type="protein sequence ID" value="SKC44297.1"/>
    <property type="molecule type" value="Genomic_DNA"/>
</dbReference>